<feature type="compositionally biased region" description="Polar residues" evidence="1">
    <location>
        <begin position="508"/>
        <end position="520"/>
    </location>
</feature>
<reference evidence="3" key="2">
    <citation type="submission" date="2023-05" db="EMBL/GenBank/DDBJ databases">
        <authorList>
            <consortium name="Lawrence Berkeley National Laboratory"/>
            <person name="Steindorff A."/>
            <person name="Hensen N."/>
            <person name="Bonometti L."/>
            <person name="Westerberg I."/>
            <person name="Brannstrom I.O."/>
            <person name="Guillou S."/>
            <person name="Cros-Aarteil S."/>
            <person name="Calhoun S."/>
            <person name="Haridas S."/>
            <person name="Kuo A."/>
            <person name="Mondo S."/>
            <person name="Pangilinan J."/>
            <person name="Riley R."/>
            <person name="Labutti K."/>
            <person name="Andreopoulos B."/>
            <person name="Lipzen A."/>
            <person name="Chen C."/>
            <person name="Yanf M."/>
            <person name="Daum C."/>
            <person name="Ng V."/>
            <person name="Clum A."/>
            <person name="Ohm R."/>
            <person name="Martin F."/>
            <person name="Silar P."/>
            <person name="Natvig D."/>
            <person name="Lalanne C."/>
            <person name="Gautier V."/>
            <person name="Ament-Velasquez S.L."/>
            <person name="Kruys A."/>
            <person name="Hutchinson M.I."/>
            <person name="Powell A.J."/>
            <person name="Barry K."/>
            <person name="Miller A.N."/>
            <person name="Grigoriev I.V."/>
            <person name="Debuchy R."/>
            <person name="Gladieux P."/>
            <person name="Thoren M.H."/>
            <person name="Johannesson H."/>
        </authorList>
    </citation>
    <scope>NUCLEOTIDE SEQUENCE</scope>
    <source>
        <strain evidence="3">CBS 359.72</strain>
    </source>
</reference>
<feature type="compositionally biased region" description="Gly residues" evidence="1">
    <location>
        <begin position="179"/>
        <end position="195"/>
    </location>
</feature>
<keyword evidence="2" id="KW-0472">Membrane</keyword>
<gene>
    <name evidence="3" type="ORF">C7999DRAFT_36008</name>
</gene>
<evidence type="ECO:0000313" key="3">
    <source>
        <dbReference type="EMBL" id="KAK4243659.1"/>
    </source>
</evidence>
<dbReference type="Proteomes" id="UP001303647">
    <property type="component" value="Unassembled WGS sequence"/>
</dbReference>
<protein>
    <submittedName>
        <fullName evidence="3">Uncharacterized protein</fullName>
    </submittedName>
</protein>
<feature type="compositionally biased region" description="Pro residues" evidence="1">
    <location>
        <begin position="48"/>
        <end position="62"/>
    </location>
</feature>
<proteinExistence type="predicted"/>
<dbReference type="AlphaFoldDB" id="A0AAN7CKC6"/>
<feature type="region of interest" description="Disordered" evidence="1">
    <location>
        <begin position="37"/>
        <end position="298"/>
    </location>
</feature>
<evidence type="ECO:0000256" key="2">
    <source>
        <dbReference type="SAM" id="Phobius"/>
    </source>
</evidence>
<keyword evidence="2" id="KW-0812">Transmembrane</keyword>
<feature type="compositionally biased region" description="Low complexity" evidence="1">
    <location>
        <begin position="63"/>
        <end position="107"/>
    </location>
</feature>
<keyword evidence="4" id="KW-1185">Reference proteome</keyword>
<evidence type="ECO:0000313" key="4">
    <source>
        <dbReference type="Proteomes" id="UP001303647"/>
    </source>
</evidence>
<dbReference type="EMBL" id="MU857792">
    <property type="protein sequence ID" value="KAK4243659.1"/>
    <property type="molecule type" value="Genomic_DNA"/>
</dbReference>
<feature type="region of interest" description="Disordered" evidence="1">
    <location>
        <begin position="399"/>
        <end position="452"/>
    </location>
</feature>
<evidence type="ECO:0000256" key="1">
    <source>
        <dbReference type="SAM" id="MobiDB-lite"/>
    </source>
</evidence>
<feature type="compositionally biased region" description="Polar residues" evidence="1">
    <location>
        <begin position="240"/>
        <end position="257"/>
    </location>
</feature>
<keyword evidence="2" id="KW-1133">Transmembrane helix</keyword>
<accession>A0AAN7CKC6</accession>
<reference evidence="3" key="1">
    <citation type="journal article" date="2023" name="Mol. Phylogenet. Evol.">
        <title>Genome-scale phylogeny and comparative genomics of the fungal order Sordariales.</title>
        <authorList>
            <person name="Hensen N."/>
            <person name="Bonometti L."/>
            <person name="Westerberg I."/>
            <person name="Brannstrom I.O."/>
            <person name="Guillou S."/>
            <person name="Cros-Aarteil S."/>
            <person name="Calhoun S."/>
            <person name="Haridas S."/>
            <person name="Kuo A."/>
            <person name="Mondo S."/>
            <person name="Pangilinan J."/>
            <person name="Riley R."/>
            <person name="LaButti K."/>
            <person name="Andreopoulos B."/>
            <person name="Lipzen A."/>
            <person name="Chen C."/>
            <person name="Yan M."/>
            <person name="Daum C."/>
            <person name="Ng V."/>
            <person name="Clum A."/>
            <person name="Steindorff A."/>
            <person name="Ohm R.A."/>
            <person name="Martin F."/>
            <person name="Silar P."/>
            <person name="Natvig D.O."/>
            <person name="Lalanne C."/>
            <person name="Gautier V."/>
            <person name="Ament-Velasquez S.L."/>
            <person name="Kruys A."/>
            <person name="Hutchinson M.I."/>
            <person name="Powell A.J."/>
            <person name="Barry K."/>
            <person name="Miller A.N."/>
            <person name="Grigoriev I.V."/>
            <person name="Debuchy R."/>
            <person name="Gladieux P."/>
            <person name="Hiltunen Thoren M."/>
            <person name="Johannesson H."/>
        </authorList>
    </citation>
    <scope>NUCLEOTIDE SEQUENCE</scope>
    <source>
        <strain evidence="3">CBS 359.72</strain>
    </source>
</reference>
<feature type="transmembrane region" description="Helical" evidence="2">
    <location>
        <begin position="307"/>
        <end position="327"/>
    </location>
</feature>
<name>A0AAN7CKC6_9PEZI</name>
<feature type="region of interest" description="Disordered" evidence="1">
    <location>
        <begin position="475"/>
        <end position="539"/>
    </location>
</feature>
<comment type="caution">
    <text evidence="3">The sequence shown here is derived from an EMBL/GenBank/DDBJ whole genome shotgun (WGS) entry which is preliminary data.</text>
</comment>
<feature type="compositionally biased region" description="Low complexity" evidence="1">
    <location>
        <begin position="134"/>
        <end position="143"/>
    </location>
</feature>
<sequence length="539" mass="54294">MRLPPPGPLRDKAREKRILGELVHALTNPLCKVAPNSLGCAEAEPEPEPSPSPDPTPTPTPPAQTSTPVTAAPAQSSAVQAPQPTRNPEPTSSPAKQQPSPPSETGSNGSGGSDSPGSGSDDGSDSGETDPSRGRPGSSNGNNGSPGSGKNSGHGDDSTSGGNKGGGGNSGGNTTPDGHGNGKGNEVGGGHGDSQGSGNAPPVNHDEDGGSKFGSGSSSGGADEDDDGVRDPSRGEAGNDTPTTVGGTAPEKTTPSLITGDGISHTDWDDLAAGSDASHESGNNLEGGGSTGDNADGNSQPSSLPGIIGGILAILVLLLVLFALILYKYRRNRRVQSFLNRYTPFKTSAYTDLERKRSSLGAGLLFTDGCHGDALMQETRGALGYGTMQAATVALPHPAATPPERPDGPPQIATTTLPARRPGSPLSPFEVSPLSAHFPATPPPAVARRTSQDSVGGISIASSGVFSPSLLSWPAPPSAAPSIMTSPPASSHGNLTDLAAKYKPMTPTKPTEQSNRTSIPRGSPTPASPSNWQKPPGWD</sequence>
<organism evidence="3 4">
    <name type="scientific">Corynascus novoguineensis</name>
    <dbReference type="NCBI Taxonomy" id="1126955"/>
    <lineage>
        <taxon>Eukaryota</taxon>
        <taxon>Fungi</taxon>
        <taxon>Dikarya</taxon>
        <taxon>Ascomycota</taxon>
        <taxon>Pezizomycotina</taxon>
        <taxon>Sordariomycetes</taxon>
        <taxon>Sordariomycetidae</taxon>
        <taxon>Sordariales</taxon>
        <taxon>Chaetomiaceae</taxon>
        <taxon>Corynascus</taxon>
    </lineage>
</organism>
<feature type="compositionally biased region" description="Gly residues" evidence="1">
    <location>
        <begin position="162"/>
        <end position="171"/>
    </location>
</feature>
<feature type="compositionally biased region" description="Low complexity" evidence="1">
    <location>
        <begin position="480"/>
        <end position="491"/>
    </location>
</feature>